<organism evidence="1 2">
    <name type="scientific">Polaromonas jejuensis</name>
    <dbReference type="NCBI Taxonomy" id="457502"/>
    <lineage>
        <taxon>Bacteria</taxon>
        <taxon>Pseudomonadati</taxon>
        <taxon>Pseudomonadota</taxon>
        <taxon>Betaproteobacteria</taxon>
        <taxon>Burkholderiales</taxon>
        <taxon>Comamonadaceae</taxon>
        <taxon>Polaromonas</taxon>
    </lineage>
</organism>
<dbReference type="Pfam" id="PF04325">
    <property type="entry name" value="DUF465"/>
    <property type="match status" value="1"/>
</dbReference>
<gene>
    <name evidence="1" type="ORF">ACFPP7_22165</name>
</gene>
<accession>A0ABW0QLJ0</accession>
<sequence length="67" mass="7779">MDSNLHSPKRQLIELQIAHADLNALVDIAVHAMPVDEIRLRRLKKRRLQLRDQIARLELSLDHPEPA</sequence>
<evidence type="ECO:0000313" key="1">
    <source>
        <dbReference type="EMBL" id="MFC5523599.1"/>
    </source>
</evidence>
<keyword evidence="2" id="KW-1185">Reference proteome</keyword>
<dbReference type="RefSeq" id="WP_084389422.1">
    <property type="nucleotide sequence ID" value="NZ_JBHSMX010000065.1"/>
</dbReference>
<proteinExistence type="predicted"/>
<dbReference type="Gene3D" id="6.10.280.50">
    <property type="match status" value="1"/>
</dbReference>
<dbReference type="InterPro" id="IPR007420">
    <property type="entry name" value="DUF465"/>
</dbReference>
<evidence type="ECO:0000313" key="2">
    <source>
        <dbReference type="Proteomes" id="UP001596084"/>
    </source>
</evidence>
<reference evidence="2" key="1">
    <citation type="journal article" date="2019" name="Int. J. Syst. Evol. Microbiol.">
        <title>The Global Catalogue of Microorganisms (GCM) 10K type strain sequencing project: providing services to taxonomists for standard genome sequencing and annotation.</title>
        <authorList>
            <consortium name="The Broad Institute Genomics Platform"/>
            <consortium name="The Broad Institute Genome Sequencing Center for Infectious Disease"/>
            <person name="Wu L."/>
            <person name="Ma J."/>
        </authorList>
    </citation>
    <scope>NUCLEOTIDE SEQUENCE [LARGE SCALE GENOMIC DNA]</scope>
    <source>
        <strain evidence="2">CGMCC 4.7277</strain>
    </source>
</reference>
<dbReference type="Proteomes" id="UP001596084">
    <property type="component" value="Unassembled WGS sequence"/>
</dbReference>
<dbReference type="EMBL" id="JBHSMX010000065">
    <property type="protein sequence ID" value="MFC5523599.1"/>
    <property type="molecule type" value="Genomic_DNA"/>
</dbReference>
<comment type="caution">
    <text evidence="1">The sequence shown here is derived from an EMBL/GenBank/DDBJ whole genome shotgun (WGS) entry which is preliminary data.</text>
</comment>
<name>A0ABW0QLJ0_9BURK</name>
<protein>
    <submittedName>
        <fullName evidence="1">DUF465 domain-containing protein</fullName>
    </submittedName>
</protein>
<dbReference type="InterPro" id="IPR038444">
    <property type="entry name" value="DUF465_sf"/>
</dbReference>